<evidence type="ECO:0000313" key="1">
    <source>
        <dbReference type="EMBL" id="MFC4133209.1"/>
    </source>
</evidence>
<gene>
    <name evidence="1" type="ORF">ACFOZ4_21590</name>
</gene>
<accession>A0ABV8LSG0</accession>
<protein>
    <submittedName>
        <fullName evidence="1">Uncharacterized protein</fullName>
    </submittedName>
</protein>
<comment type="caution">
    <text evidence="1">The sequence shown here is derived from an EMBL/GenBank/DDBJ whole genome shotgun (WGS) entry which is preliminary data.</text>
</comment>
<reference evidence="2" key="1">
    <citation type="journal article" date="2019" name="Int. J. Syst. Evol. Microbiol.">
        <title>The Global Catalogue of Microorganisms (GCM) 10K type strain sequencing project: providing services to taxonomists for standard genome sequencing and annotation.</title>
        <authorList>
            <consortium name="The Broad Institute Genomics Platform"/>
            <consortium name="The Broad Institute Genome Sequencing Center for Infectious Disease"/>
            <person name="Wu L."/>
            <person name="Ma J."/>
        </authorList>
    </citation>
    <scope>NUCLEOTIDE SEQUENCE [LARGE SCALE GENOMIC DNA]</scope>
    <source>
        <strain evidence="2">CGMCC 4.7289</strain>
    </source>
</reference>
<evidence type="ECO:0000313" key="2">
    <source>
        <dbReference type="Proteomes" id="UP001595816"/>
    </source>
</evidence>
<keyword evidence="2" id="KW-1185">Reference proteome</keyword>
<dbReference type="Proteomes" id="UP001595816">
    <property type="component" value="Unassembled WGS sequence"/>
</dbReference>
<sequence length="51" mass="5556">MNTHAYGFPAAHCPTFDLRHLSGGELFNTYADSFDRVWSSGKPIWGGLVAG</sequence>
<organism evidence="1 2">
    <name type="scientific">Hamadaea flava</name>
    <dbReference type="NCBI Taxonomy" id="1742688"/>
    <lineage>
        <taxon>Bacteria</taxon>
        <taxon>Bacillati</taxon>
        <taxon>Actinomycetota</taxon>
        <taxon>Actinomycetes</taxon>
        <taxon>Micromonosporales</taxon>
        <taxon>Micromonosporaceae</taxon>
        <taxon>Hamadaea</taxon>
    </lineage>
</organism>
<dbReference type="EMBL" id="JBHSAY010000010">
    <property type="protein sequence ID" value="MFC4133209.1"/>
    <property type="molecule type" value="Genomic_DNA"/>
</dbReference>
<dbReference type="RefSeq" id="WP_253760984.1">
    <property type="nucleotide sequence ID" value="NZ_JAMZDZ010000001.1"/>
</dbReference>
<name>A0ABV8LSG0_9ACTN</name>
<proteinExistence type="predicted"/>